<evidence type="ECO:0000313" key="6">
    <source>
        <dbReference type="Proteomes" id="UP000246078"/>
    </source>
</evidence>
<dbReference type="VEuPathDB" id="TriTrypDB:TcBrA4_0012000"/>
<feature type="domain" description="C2H2-type" evidence="4">
    <location>
        <begin position="101"/>
        <end position="129"/>
    </location>
</feature>
<comment type="caution">
    <text evidence="5">The sequence shown here is derived from an EMBL/GenBank/DDBJ whole genome shotgun (WGS) entry which is preliminary data.</text>
</comment>
<dbReference type="VEuPathDB" id="TriTrypDB:TcG_04828"/>
<dbReference type="Gene3D" id="2.40.50.140">
    <property type="entry name" value="Nucleic acid-binding proteins"/>
    <property type="match status" value="1"/>
</dbReference>
<dbReference type="InterPro" id="IPR017086">
    <property type="entry name" value="RNA_edit_cplx_Nase-su_MP63"/>
</dbReference>
<dbReference type="CDD" id="cd23959">
    <property type="entry name" value="KREPA2"/>
    <property type="match status" value="1"/>
</dbReference>
<dbReference type="VEuPathDB" id="TriTrypDB:TcCL_NonESM04339"/>
<proteinExistence type="predicted"/>
<evidence type="ECO:0000256" key="2">
    <source>
        <dbReference type="SAM" id="MobiDB-lite"/>
    </source>
</evidence>
<feature type="transmembrane region" description="Helical" evidence="3">
    <location>
        <begin position="12"/>
        <end position="39"/>
    </location>
</feature>
<dbReference type="VEuPathDB" id="TriTrypDB:TcCLB.506247.30"/>
<reference evidence="5 6" key="1">
    <citation type="journal article" date="2018" name="Microb. Genom.">
        <title>Expanding an expanded genome: long-read sequencing of Trypanosoma cruzi.</title>
        <authorList>
            <person name="Berna L."/>
            <person name="Rodriguez M."/>
            <person name="Chiribao M.L."/>
            <person name="Parodi-Talice A."/>
            <person name="Pita S."/>
            <person name="Rijo G."/>
            <person name="Alvarez-Valin F."/>
            <person name="Robello C."/>
        </authorList>
    </citation>
    <scope>NUCLEOTIDE SEQUENCE [LARGE SCALE GENOMIC DNA]</scope>
    <source>
        <strain evidence="5 6">TCC</strain>
    </source>
</reference>
<dbReference type="PROSITE" id="PS50157">
    <property type="entry name" value="ZINC_FINGER_C2H2_2"/>
    <property type="match status" value="2"/>
</dbReference>
<dbReference type="EMBL" id="PRFC01000285">
    <property type="protein sequence ID" value="PWU93916.1"/>
    <property type="molecule type" value="Genomic_DNA"/>
</dbReference>
<feature type="domain" description="C2H2-type" evidence="4">
    <location>
        <begin position="451"/>
        <end position="474"/>
    </location>
</feature>
<keyword evidence="1" id="KW-0863">Zinc-finger</keyword>
<dbReference type="VEuPathDB" id="TriTrypDB:BCY84_07448"/>
<dbReference type="VEuPathDB" id="TriTrypDB:TCDM_05989"/>
<dbReference type="SMART" id="SM00355">
    <property type="entry name" value="ZnF_C2H2"/>
    <property type="match status" value="2"/>
</dbReference>
<dbReference type="PROSITE" id="PS00028">
    <property type="entry name" value="ZINC_FINGER_C2H2_1"/>
    <property type="match status" value="2"/>
</dbReference>
<evidence type="ECO:0000256" key="1">
    <source>
        <dbReference type="PROSITE-ProRule" id="PRU00042"/>
    </source>
</evidence>
<protein>
    <submittedName>
        <fullName evidence="5">Putative RNA editing complex protein MP63</fullName>
    </submittedName>
</protein>
<dbReference type="VEuPathDB" id="TriTrypDB:TCSYLVIO_004582"/>
<dbReference type="AlphaFoldDB" id="A0A2V2VE99"/>
<dbReference type="VEuPathDB" id="TriTrypDB:ECC02_000408"/>
<dbReference type="Pfam" id="PF13912">
    <property type="entry name" value="zf-C2H2_6"/>
    <property type="match status" value="1"/>
</dbReference>
<evidence type="ECO:0000313" key="5">
    <source>
        <dbReference type="EMBL" id="PWU93916.1"/>
    </source>
</evidence>
<sequence length="631" mass="68783">MKTIMKVICASVFYYVFNIYIFFLTSSVFFFFFFFFVILEKMRRLLLAGALAKFSRRVGARWLACAPKARYAVNRLNDGSYFFLPALNCQERFQSSSDKKFHCSVCKKAFRLEMAAKLHLQQAHGGDGSVEAGPGPGAETAPTAIPSAPPSSPIERNFTDEEERRPRRMRPTPKPLHQPDRGVPDADMAELLGVWDKIGLNRLEGSFVHSTMVMKVFAARPDVTEQPLYEPVTPEGDNPFEKMDQIDARAAPESYVKDHALTEVDLKGPFAPAPDQTLNPFRAGKVDNPFAKVPTVHREVPRILQPQQQVPKEEPVTAPITPFGQLPMFGKQQQTKETIPAKPLQQNISVPGEVASPFTAAVANSPFIGQVASPFTSTPDAAATPFEAPPFTVASPFAAPGMQASSPFTATDALSPFAQNASCQTSAFPMAMGFSNLTPNVQTGQRAHVEEKCPTCGKSFSTFDGLAMHSKAKHGVLLEREAKKDGKQRGRSVPDLPAYIPSPVDLSSSSPFGTKTAVAASWVETELIPHAQCVSNITIVGRVLDVTQAMEGVSHVTVFVQGEEVGEEETVTVHCSGDINIQVRDSVKRNVTIFLTGTLRLHPVYEASNNKYYVSPVVHVASPTGTLAVIA</sequence>
<dbReference type="VEuPathDB" id="TriTrypDB:Tc_MARK_6105"/>
<dbReference type="GO" id="GO:0008270">
    <property type="term" value="F:zinc ion binding"/>
    <property type="evidence" value="ECO:0007669"/>
    <property type="project" value="UniProtKB-KW"/>
</dbReference>
<organism evidence="5 6">
    <name type="scientific">Trypanosoma cruzi</name>
    <dbReference type="NCBI Taxonomy" id="5693"/>
    <lineage>
        <taxon>Eukaryota</taxon>
        <taxon>Discoba</taxon>
        <taxon>Euglenozoa</taxon>
        <taxon>Kinetoplastea</taxon>
        <taxon>Metakinetoplastina</taxon>
        <taxon>Trypanosomatida</taxon>
        <taxon>Trypanosomatidae</taxon>
        <taxon>Trypanosoma</taxon>
        <taxon>Schizotrypanum</taxon>
    </lineage>
</organism>
<keyword evidence="3" id="KW-1133">Transmembrane helix</keyword>
<evidence type="ECO:0000256" key="3">
    <source>
        <dbReference type="SAM" id="Phobius"/>
    </source>
</evidence>
<dbReference type="VEuPathDB" id="TriTrypDB:TcCLB.507611.398"/>
<dbReference type="VEuPathDB" id="TriTrypDB:C3747_285g30"/>
<dbReference type="Proteomes" id="UP000246078">
    <property type="component" value="Unassembled WGS sequence"/>
</dbReference>
<name>A0A2V2VE99_TRYCR</name>
<accession>A0A2V2VE99</accession>
<dbReference type="VEuPathDB" id="TriTrypDB:C4B63_63g14"/>
<keyword evidence="3" id="KW-0812">Transmembrane</keyword>
<dbReference type="InterPro" id="IPR013087">
    <property type="entry name" value="Znf_C2H2_type"/>
</dbReference>
<evidence type="ECO:0000259" key="4">
    <source>
        <dbReference type="PROSITE" id="PS50157"/>
    </source>
</evidence>
<dbReference type="PIRSF" id="PIRSF037002">
    <property type="entry name" value="RNA_ed_MP63"/>
    <property type="match status" value="1"/>
</dbReference>
<dbReference type="InterPro" id="IPR012340">
    <property type="entry name" value="NA-bd_OB-fold"/>
</dbReference>
<dbReference type="PANTHER" id="PTHR40735">
    <property type="entry name" value="RNA-EDITING COMPLEX PROTEIN MP42-RELATED"/>
    <property type="match status" value="1"/>
</dbReference>
<keyword evidence="1" id="KW-0862">Zinc</keyword>
<feature type="region of interest" description="Disordered" evidence="2">
    <location>
        <begin position="124"/>
        <end position="184"/>
    </location>
</feature>
<keyword evidence="3" id="KW-0472">Membrane</keyword>
<dbReference type="PANTHER" id="PTHR40735:SF4">
    <property type="entry name" value="RNA EDITING COMPLEX PROTEIN MP63"/>
    <property type="match status" value="1"/>
</dbReference>
<keyword evidence="1" id="KW-0479">Metal-binding</keyword>
<gene>
    <name evidence="5" type="ORF">C3747_285g30</name>
</gene>